<dbReference type="Gene3D" id="1.10.443.10">
    <property type="entry name" value="Intergrase catalytic core"/>
    <property type="match status" value="1"/>
</dbReference>
<dbReference type="PATRIC" id="fig|329854.7.peg.1436"/>
<comment type="caution">
    <text evidence="5">The sequence shown here is derived from an EMBL/GenBank/DDBJ whole genome shotgun (WGS) entry which is preliminary data.</text>
</comment>
<sequence length="499" mass="58365">MAKIDYIKLSKARDDGKAELIVRLYITKTFRPQFRSGLYLNPQRLISLDNTDRCRRYEIDVPREGTQNFAEIKDLKEVKRKFALYIERLQAICDATSEKHKDKLTTDWITTSIRLINKDNTNIEDISYSYILTLIEKERQEIEAESIKANKRLFFDYMIDFRNNAKKKVNGKREGNKSDVWKKNFDVLIRALKRYETFVRLSDNKRKDFTLDIDTIDKNTLEDIESYLRNEHTLLDEYPKIFEKFPANTDTKRKSPKPQPRGNNTICALFNKFKAFYNWAIEKEKTSNDPFRGYEGITSEKYGTPYYITLDERNQIADFDLSEKPQLAIQRDIFIFQCCIGCRVSDLMRLTDNNIIDGAIEYIPTKTKEERQKTVRVPLNSRALEILNRYKGRTQKNLILPFISSQKYNDAIKEIFAVCGITRNVTVIDSITGKEIQRPINEVASSHMARRCFVGNLYQKVKDPNLIASMSGHVEGSKAFARYRAIDDEIKKEVVKLID</sequence>
<gene>
    <name evidence="5" type="ORF">HMPREF2531_01410</name>
</gene>
<dbReference type="Pfam" id="PF13102">
    <property type="entry name" value="Phage_int_SAM_5"/>
    <property type="match status" value="1"/>
</dbReference>
<proteinExistence type="inferred from homology"/>
<comment type="similarity">
    <text evidence="1">Belongs to the 'phage' integrase family.</text>
</comment>
<dbReference type="GO" id="GO:0003677">
    <property type="term" value="F:DNA binding"/>
    <property type="evidence" value="ECO:0007669"/>
    <property type="project" value="UniProtKB-KW"/>
</dbReference>
<dbReference type="InterPro" id="IPR050090">
    <property type="entry name" value="Tyrosine_recombinase_XerCD"/>
</dbReference>
<dbReference type="Pfam" id="PF00589">
    <property type="entry name" value="Phage_integrase"/>
    <property type="match status" value="1"/>
</dbReference>
<dbReference type="Proteomes" id="UP000070319">
    <property type="component" value="Unassembled WGS sequence"/>
</dbReference>
<name>A0A139LPH9_9BACE</name>
<feature type="domain" description="Tyr recombinase" evidence="4">
    <location>
        <begin position="303"/>
        <end position="496"/>
    </location>
</feature>
<dbReference type="InterPro" id="IPR010998">
    <property type="entry name" value="Integrase_recombinase_N"/>
</dbReference>
<evidence type="ECO:0000313" key="5">
    <source>
        <dbReference type="EMBL" id="KXT53370.1"/>
    </source>
</evidence>
<organism evidence="5">
    <name type="scientific">Bacteroides intestinalis</name>
    <dbReference type="NCBI Taxonomy" id="329854"/>
    <lineage>
        <taxon>Bacteria</taxon>
        <taxon>Pseudomonadati</taxon>
        <taxon>Bacteroidota</taxon>
        <taxon>Bacteroidia</taxon>
        <taxon>Bacteroidales</taxon>
        <taxon>Bacteroidaceae</taxon>
        <taxon>Bacteroides</taxon>
    </lineage>
</organism>
<evidence type="ECO:0000313" key="6">
    <source>
        <dbReference type="Proteomes" id="UP000070319"/>
    </source>
</evidence>
<dbReference type="InterPro" id="IPR013762">
    <property type="entry name" value="Integrase-like_cat_sf"/>
</dbReference>
<dbReference type="GO" id="GO:0006310">
    <property type="term" value="P:DNA recombination"/>
    <property type="evidence" value="ECO:0007669"/>
    <property type="project" value="UniProtKB-KW"/>
</dbReference>
<dbReference type="EMBL" id="LTDF01000058">
    <property type="protein sequence ID" value="KXT53370.1"/>
    <property type="molecule type" value="Genomic_DNA"/>
</dbReference>
<dbReference type="InterPro" id="IPR011010">
    <property type="entry name" value="DNA_brk_join_enz"/>
</dbReference>
<dbReference type="PROSITE" id="PS51898">
    <property type="entry name" value="TYR_RECOMBINASE"/>
    <property type="match status" value="1"/>
</dbReference>
<dbReference type="Gene3D" id="1.10.150.130">
    <property type="match status" value="1"/>
</dbReference>
<dbReference type="SUPFAM" id="SSF56349">
    <property type="entry name" value="DNA breaking-rejoining enzymes"/>
    <property type="match status" value="1"/>
</dbReference>
<evidence type="ECO:0000256" key="1">
    <source>
        <dbReference type="ARBA" id="ARBA00008857"/>
    </source>
</evidence>
<dbReference type="PANTHER" id="PTHR30349:SF64">
    <property type="entry name" value="PROPHAGE INTEGRASE INTD-RELATED"/>
    <property type="match status" value="1"/>
</dbReference>
<evidence type="ECO:0000256" key="2">
    <source>
        <dbReference type="ARBA" id="ARBA00023125"/>
    </source>
</evidence>
<dbReference type="RefSeq" id="WP_061434948.1">
    <property type="nucleotide sequence ID" value="NZ_KQ968688.1"/>
</dbReference>
<keyword evidence="3" id="KW-0233">DNA recombination</keyword>
<dbReference type="GO" id="GO:0015074">
    <property type="term" value="P:DNA integration"/>
    <property type="evidence" value="ECO:0007669"/>
    <property type="project" value="InterPro"/>
</dbReference>
<dbReference type="InterPro" id="IPR025269">
    <property type="entry name" value="SAM-like_dom"/>
</dbReference>
<protein>
    <submittedName>
        <fullName evidence="5">Site-specific recombinase, phage integrase family</fullName>
    </submittedName>
</protein>
<accession>A0A139LPH9</accession>
<keyword evidence="2" id="KW-0238">DNA-binding</keyword>
<dbReference type="CDD" id="cd01185">
    <property type="entry name" value="INTN1_C_like"/>
    <property type="match status" value="1"/>
</dbReference>
<dbReference type="PANTHER" id="PTHR30349">
    <property type="entry name" value="PHAGE INTEGRASE-RELATED"/>
    <property type="match status" value="1"/>
</dbReference>
<evidence type="ECO:0000256" key="3">
    <source>
        <dbReference type="ARBA" id="ARBA00023172"/>
    </source>
</evidence>
<evidence type="ECO:0000259" key="4">
    <source>
        <dbReference type="PROSITE" id="PS51898"/>
    </source>
</evidence>
<dbReference type="AlphaFoldDB" id="A0A139LPH9"/>
<dbReference type="InterPro" id="IPR002104">
    <property type="entry name" value="Integrase_catalytic"/>
</dbReference>
<reference evidence="5 6" key="1">
    <citation type="submission" date="2016-02" db="EMBL/GenBank/DDBJ databases">
        <authorList>
            <person name="Wen L."/>
            <person name="He K."/>
            <person name="Yang H."/>
        </authorList>
    </citation>
    <scope>NUCLEOTIDE SEQUENCE [LARGE SCALE GENOMIC DNA]</scope>
    <source>
        <strain evidence="5 6">KLE1704</strain>
    </source>
</reference>